<dbReference type="Proteomes" id="UP001596242">
    <property type="component" value="Unassembled WGS sequence"/>
</dbReference>
<comment type="caution">
    <text evidence="2">The sequence shown here is derived from an EMBL/GenBank/DDBJ whole genome shotgun (WGS) entry which is preliminary data.</text>
</comment>
<feature type="compositionally biased region" description="Pro residues" evidence="1">
    <location>
        <begin position="48"/>
        <end position="60"/>
    </location>
</feature>
<feature type="compositionally biased region" description="Polar residues" evidence="1">
    <location>
        <begin position="17"/>
        <end position="28"/>
    </location>
</feature>
<sequence length="66" mass="6357">MRLSAFRGVSPRGRASTAFSRSGSSGTDSPPARGYTATDSGSGFPGPASVPLPAAAPGPVPAVTGP</sequence>
<feature type="non-terminal residue" evidence="2">
    <location>
        <position position="66"/>
    </location>
</feature>
<evidence type="ECO:0000313" key="3">
    <source>
        <dbReference type="Proteomes" id="UP001596242"/>
    </source>
</evidence>
<evidence type="ECO:0000256" key="1">
    <source>
        <dbReference type="SAM" id="MobiDB-lite"/>
    </source>
</evidence>
<evidence type="ECO:0000313" key="2">
    <source>
        <dbReference type="EMBL" id="MFC6056640.1"/>
    </source>
</evidence>
<organism evidence="2 3">
    <name type="scientific">Streptomyces pratens</name>
    <dbReference type="NCBI Taxonomy" id="887456"/>
    <lineage>
        <taxon>Bacteria</taxon>
        <taxon>Bacillati</taxon>
        <taxon>Actinomycetota</taxon>
        <taxon>Actinomycetes</taxon>
        <taxon>Kitasatosporales</taxon>
        <taxon>Streptomycetaceae</taxon>
        <taxon>Streptomyces</taxon>
    </lineage>
</organism>
<proteinExistence type="predicted"/>
<reference evidence="3" key="1">
    <citation type="journal article" date="2019" name="Int. J. Syst. Evol. Microbiol.">
        <title>The Global Catalogue of Microorganisms (GCM) 10K type strain sequencing project: providing services to taxonomists for standard genome sequencing and annotation.</title>
        <authorList>
            <consortium name="The Broad Institute Genomics Platform"/>
            <consortium name="The Broad Institute Genome Sequencing Center for Infectious Disease"/>
            <person name="Wu L."/>
            <person name="Ma J."/>
        </authorList>
    </citation>
    <scope>NUCLEOTIDE SEQUENCE [LARGE SCALE GENOMIC DNA]</scope>
    <source>
        <strain evidence="3">JCM 12763</strain>
    </source>
</reference>
<feature type="region of interest" description="Disordered" evidence="1">
    <location>
        <begin position="1"/>
        <end position="66"/>
    </location>
</feature>
<keyword evidence="3" id="KW-1185">Reference proteome</keyword>
<accession>A0ABW1LYE4</accession>
<name>A0ABW1LYE4_9ACTN</name>
<protein>
    <submittedName>
        <fullName evidence="2">Uncharacterized protein</fullName>
    </submittedName>
</protein>
<dbReference type="EMBL" id="JBHSPT010000032">
    <property type="protein sequence ID" value="MFC6056640.1"/>
    <property type="molecule type" value="Genomic_DNA"/>
</dbReference>
<gene>
    <name evidence="2" type="ORF">ACFP50_14525</name>
</gene>